<feature type="transmembrane region" description="Helical" evidence="5">
    <location>
        <begin position="12"/>
        <end position="30"/>
    </location>
</feature>
<sequence length="508" mass="56986">MAIVETLYAQRWPLAAGILVLFLVRKVYIYNRLHQFKGPFGTGFTQLPHSLAIGGPEAHKWYRKVAEKYGPIARVGPNTLVTSNIDVWLHVNVKPGYKRTDWYYHAARVEHRKDNVFTMTNNEEHEKRRKMIAPGYSGRDNENIESPIDARISEFISLVRQKYLSTDSLIKPMDLAKKMQYLTLDIISTVGLGKGFGMLQRDADVHSFIKSAEEGLWIAKAFLALGLSGLAQTPYIGRYLGPQPTDAKGFGKMIGTCFQYADERASNMTEDKRSDMLASWLKHGVSRDALRSEAAEQVIAGSDTSAAVLRGTMLALMANRRVYGKLQAEIDAAVRDGLVSGEGIIKFEEAKKLPYLQAVLREGLRWFPGAVNFFPRDVPAGGDTVTVDGKPVFLPGGTEIGVAIDAMQHSKEVFGDDADSFRPERWLDLDNVEPDRRAAMLKVSDVVFGHGKWRCLGEPVARYELSKVIFELVRNFDWALQDPTKPWDAWNSLGLFIINDMWVQVTGR</sequence>
<dbReference type="GO" id="GO:0016705">
    <property type="term" value="F:oxidoreductase activity, acting on paired donors, with incorporation or reduction of molecular oxygen"/>
    <property type="evidence" value="ECO:0007669"/>
    <property type="project" value="InterPro"/>
</dbReference>
<dbReference type="GO" id="GO:0020037">
    <property type="term" value="F:heme binding"/>
    <property type="evidence" value="ECO:0007669"/>
    <property type="project" value="InterPro"/>
</dbReference>
<proteinExistence type="predicted"/>
<evidence type="ECO:0000313" key="6">
    <source>
        <dbReference type="EMBL" id="KAK3312839.1"/>
    </source>
</evidence>
<dbReference type="InterPro" id="IPR002401">
    <property type="entry name" value="Cyt_P450_E_grp-I"/>
</dbReference>
<comment type="caution">
    <text evidence="6">The sequence shown here is derived from an EMBL/GenBank/DDBJ whole genome shotgun (WGS) entry which is preliminary data.</text>
</comment>
<evidence type="ECO:0000256" key="5">
    <source>
        <dbReference type="SAM" id="Phobius"/>
    </source>
</evidence>
<comment type="cofactor">
    <cofactor evidence="4">
        <name>heme</name>
        <dbReference type="ChEBI" id="CHEBI:30413"/>
    </cofactor>
</comment>
<evidence type="ECO:0000256" key="4">
    <source>
        <dbReference type="PIRSR" id="PIRSR602401-1"/>
    </source>
</evidence>
<dbReference type="AlphaFoldDB" id="A0AAE0HUK3"/>
<dbReference type="PRINTS" id="PR00385">
    <property type="entry name" value="P450"/>
</dbReference>
<keyword evidence="3 4" id="KW-0408">Iron</keyword>
<evidence type="ECO:0000256" key="3">
    <source>
        <dbReference type="ARBA" id="ARBA00023004"/>
    </source>
</evidence>
<evidence type="ECO:0000256" key="2">
    <source>
        <dbReference type="ARBA" id="ARBA00022723"/>
    </source>
</evidence>
<reference evidence="6" key="2">
    <citation type="submission" date="2023-06" db="EMBL/GenBank/DDBJ databases">
        <authorList>
            <consortium name="Lawrence Berkeley National Laboratory"/>
            <person name="Haridas S."/>
            <person name="Hensen N."/>
            <person name="Bonometti L."/>
            <person name="Westerberg I."/>
            <person name="Brannstrom I.O."/>
            <person name="Guillou S."/>
            <person name="Cros-Aarteil S."/>
            <person name="Calhoun S."/>
            <person name="Kuo A."/>
            <person name="Mondo S."/>
            <person name="Pangilinan J."/>
            <person name="Riley R."/>
            <person name="Labutti K."/>
            <person name="Andreopoulos B."/>
            <person name="Lipzen A."/>
            <person name="Chen C."/>
            <person name="Yanf M."/>
            <person name="Daum C."/>
            <person name="Ng V."/>
            <person name="Clum A."/>
            <person name="Steindorff A."/>
            <person name="Ohm R."/>
            <person name="Martin F."/>
            <person name="Silar P."/>
            <person name="Natvig D."/>
            <person name="Lalanne C."/>
            <person name="Gautier V."/>
            <person name="Ament-Velasquez S.L."/>
            <person name="Kruys A."/>
            <person name="Hutchinson M.I."/>
            <person name="Powell A.J."/>
            <person name="Barry K."/>
            <person name="Miller A.N."/>
            <person name="Grigoriev I.V."/>
            <person name="Debuchy R."/>
            <person name="Gladieux P."/>
            <person name="Thoren M.H."/>
            <person name="Johannesson H."/>
        </authorList>
    </citation>
    <scope>NUCLEOTIDE SEQUENCE</scope>
    <source>
        <strain evidence="6">CBS 118394</strain>
    </source>
</reference>
<feature type="binding site" description="axial binding residue" evidence="4">
    <location>
        <position position="455"/>
    </location>
    <ligand>
        <name>heme</name>
        <dbReference type="ChEBI" id="CHEBI:30413"/>
    </ligand>
    <ligandPart>
        <name>Fe</name>
        <dbReference type="ChEBI" id="CHEBI:18248"/>
    </ligandPart>
</feature>
<keyword evidence="2 4" id="KW-0479">Metal-binding</keyword>
<dbReference type="CDD" id="cd11060">
    <property type="entry name" value="CYP57A1-like"/>
    <property type="match status" value="1"/>
</dbReference>
<reference evidence="6" key="1">
    <citation type="journal article" date="2023" name="Mol. Phylogenet. Evol.">
        <title>Genome-scale phylogeny and comparative genomics of the fungal order Sordariales.</title>
        <authorList>
            <person name="Hensen N."/>
            <person name="Bonometti L."/>
            <person name="Westerberg I."/>
            <person name="Brannstrom I.O."/>
            <person name="Guillou S."/>
            <person name="Cros-Aarteil S."/>
            <person name="Calhoun S."/>
            <person name="Haridas S."/>
            <person name="Kuo A."/>
            <person name="Mondo S."/>
            <person name="Pangilinan J."/>
            <person name="Riley R."/>
            <person name="LaButti K."/>
            <person name="Andreopoulos B."/>
            <person name="Lipzen A."/>
            <person name="Chen C."/>
            <person name="Yan M."/>
            <person name="Daum C."/>
            <person name="Ng V."/>
            <person name="Clum A."/>
            <person name="Steindorff A."/>
            <person name="Ohm R.A."/>
            <person name="Martin F."/>
            <person name="Silar P."/>
            <person name="Natvig D.O."/>
            <person name="Lalanne C."/>
            <person name="Gautier V."/>
            <person name="Ament-Velasquez S.L."/>
            <person name="Kruys A."/>
            <person name="Hutchinson M.I."/>
            <person name="Powell A.J."/>
            <person name="Barry K."/>
            <person name="Miller A.N."/>
            <person name="Grigoriev I.V."/>
            <person name="Debuchy R."/>
            <person name="Gladieux P."/>
            <person name="Hiltunen Thoren M."/>
            <person name="Johannesson H."/>
        </authorList>
    </citation>
    <scope>NUCLEOTIDE SEQUENCE</scope>
    <source>
        <strain evidence="6">CBS 118394</strain>
    </source>
</reference>
<keyword evidence="1 4" id="KW-0349">Heme</keyword>
<name>A0AAE0HUK3_9PEZI</name>
<gene>
    <name evidence="6" type="ORF">B0H66DRAFT_643986</name>
</gene>
<dbReference type="Gene3D" id="1.10.630.10">
    <property type="entry name" value="Cytochrome P450"/>
    <property type="match status" value="1"/>
</dbReference>
<dbReference type="GO" id="GO:0005506">
    <property type="term" value="F:iron ion binding"/>
    <property type="evidence" value="ECO:0007669"/>
    <property type="project" value="InterPro"/>
</dbReference>
<dbReference type="InterPro" id="IPR050121">
    <property type="entry name" value="Cytochrome_P450_monoxygenase"/>
</dbReference>
<keyword evidence="5" id="KW-0472">Membrane</keyword>
<dbReference type="PRINTS" id="PR00463">
    <property type="entry name" value="EP450I"/>
</dbReference>
<dbReference type="Proteomes" id="UP001283341">
    <property type="component" value="Unassembled WGS sequence"/>
</dbReference>
<keyword evidence="5" id="KW-1133">Transmembrane helix</keyword>
<dbReference type="SUPFAM" id="SSF48264">
    <property type="entry name" value="Cytochrome P450"/>
    <property type="match status" value="1"/>
</dbReference>
<protein>
    <submittedName>
        <fullName evidence="6">Cytochrome P450</fullName>
    </submittedName>
</protein>
<dbReference type="GO" id="GO:0004497">
    <property type="term" value="F:monooxygenase activity"/>
    <property type="evidence" value="ECO:0007669"/>
    <property type="project" value="InterPro"/>
</dbReference>
<accession>A0AAE0HUK3</accession>
<dbReference type="PANTHER" id="PTHR24305">
    <property type="entry name" value="CYTOCHROME P450"/>
    <property type="match status" value="1"/>
</dbReference>
<dbReference type="PANTHER" id="PTHR24305:SF168">
    <property type="entry name" value="P450, PUTATIVE (EUROFUNG)-RELATED"/>
    <property type="match status" value="1"/>
</dbReference>
<evidence type="ECO:0000256" key="1">
    <source>
        <dbReference type="ARBA" id="ARBA00022617"/>
    </source>
</evidence>
<dbReference type="InterPro" id="IPR036396">
    <property type="entry name" value="Cyt_P450_sf"/>
</dbReference>
<dbReference type="InterPro" id="IPR001128">
    <property type="entry name" value="Cyt_P450"/>
</dbReference>
<evidence type="ECO:0000313" key="7">
    <source>
        <dbReference type="Proteomes" id="UP001283341"/>
    </source>
</evidence>
<organism evidence="6 7">
    <name type="scientific">Apodospora peruviana</name>
    <dbReference type="NCBI Taxonomy" id="516989"/>
    <lineage>
        <taxon>Eukaryota</taxon>
        <taxon>Fungi</taxon>
        <taxon>Dikarya</taxon>
        <taxon>Ascomycota</taxon>
        <taxon>Pezizomycotina</taxon>
        <taxon>Sordariomycetes</taxon>
        <taxon>Sordariomycetidae</taxon>
        <taxon>Sordariales</taxon>
        <taxon>Lasiosphaeriaceae</taxon>
        <taxon>Apodospora</taxon>
    </lineage>
</organism>
<keyword evidence="7" id="KW-1185">Reference proteome</keyword>
<dbReference type="Pfam" id="PF00067">
    <property type="entry name" value="p450"/>
    <property type="match status" value="1"/>
</dbReference>
<dbReference type="EMBL" id="JAUEDM010000008">
    <property type="protein sequence ID" value="KAK3312839.1"/>
    <property type="molecule type" value="Genomic_DNA"/>
</dbReference>
<keyword evidence="5" id="KW-0812">Transmembrane</keyword>